<evidence type="ECO:0000256" key="4">
    <source>
        <dbReference type="ARBA" id="ARBA00022989"/>
    </source>
</evidence>
<dbReference type="Pfam" id="PF01810">
    <property type="entry name" value="LysE"/>
    <property type="match status" value="1"/>
</dbReference>
<feature type="transmembrane region" description="Helical" evidence="6">
    <location>
        <begin position="112"/>
        <end position="133"/>
    </location>
</feature>
<name>A0ABS6F6W8_9FIRM</name>
<keyword evidence="8" id="KW-1185">Reference proteome</keyword>
<feature type="transmembrane region" description="Helical" evidence="6">
    <location>
        <begin position="6"/>
        <end position="25"/>
    </location>
</feature>
<dbReference type="PANTHER" id="PTHR30086">
    <property type="entry name" value="ARGININE EXPORTER PROTEIN ARGO"/>
    <property type="match status" value="1"/>
</dbReference>
<keyword evidence="5 6" id="KW-0472">Membrane</keyword>
<evidence type="ECO:0000256" key="3">
    <source>
        <dbReference type="ARBA" id="ARBA00022692"/>
    </source>
</evidence>
<gene>
    <name evidence="7" type="ORF">KQI82_02465</name>
</gene>
<evidence type="ECO:0000256" key="1">
    <source>
        <dbReference type="ARBA" id="ARBA00004651"/>
    </source>
</evidence>
<feature type="transmembrane region" description="Helical" evidence="6">
    <location>
        <begin position="179"/>
        <end position="201"/>
    </location>
</feature>
<dbReference type="Proteomes" id="UP000787672">
    <property type="component" value="Unassembled WGS sequence"/>
</dbReference>
<comment type="subcellular location">
    <subcellularLocation>
        <location evidence="1">Cell membrane</location>
        <topology evidence="1">Multi-pass membrane protein</topology>
    </subcellularLocation>
</comment>
<comment type="caution">
    <text evidence="7">The sequence shown here is derived from an EMBL/GenBank/DDBJ whole genome shotgun (WGS) entry which is preliminary data.</text>
</comment>
<protein>
    <submittedName>
        <fullName evidence="7">LysE family transporter</fullName>
    </submittedName>
</protein>
<dbReference type="RefSeq" id="WP_216558245.1">
    <property type="nucleotide sequence ID" value="NZ_JAHLQN010000001.1"/>
</dbReference>
<dbReference type="InterPro" id="IPR001123">
    <property type="entry name" value="LeuE-type"/>
</dbReference>
<feature type="transmembrane region" description="Helical" evidence="6">
    <location>
        <begin position="68"/>
        <end position="91"/>
    </location>
</feature>
<evidence type="ECO:0000256" key="5">
    <source>
        <dbReference type="ARBA" id="ARBA00023136"/>
    </source>
</evidence>
<dbReference type="PANTHER" id="PTHR30086:SF20">
    <property type="entry name" value="ARGININE EXPORTER PROTEIN ARGO-RELATED"/>
    <property type="match status" value="1"/>
</dbReference>
<organism evidence="7 8">
    <name type="scientific">Dysosmobacter acutus</name>
    <dbReference type="NCBI Taxonomy" id="2841504"/>
    <lineage>
        <taxon>Bacteria</taxon>
        <taxon>Bacillati</taxon>
        <taxon>Bacillota</taxon>
        <taxon>Clostridia</taxon>
        <taxon>Eubacteriales</taxon>
        <taxon>Oscillospiraceae</taxon>
        <taxon>Dysosmobacter</taxon>
    </lineage>
</organism>
<evidence type="ECO:0000313" key="8">
    <source>
        <dbReference type="Proteomes" id="UP000787672"/>
    </source>
</evidence>
<keyword evidence="4 6" id="KW-1133">Transmembrane helix</keyword>
<proteinExistence type="predicted"/>
<feature type="transmembrane region" description="Helical" evidence="6">
    <location>
        <begin position="145"/>
        <end position="167"/>
    </location>
</feature>
<evidence type="ECO:0000313" key="7">
    <source>
        <dbReference type="EMBL" id="MBU5625798.1"/>
    </source>
</evidence>
<keyword evidence="3 6" id="KW-0812">Transmembrane</keyword>
<accession>A0ABS6F6W8</accession>
<sequence length="202" mass="22071">MPVFFQGIAIGLAYVAPIGLQNLFIIDNALTITRRQAVEMVLAAIFLDATLSLSCFFGIGAVMERWPALQMVVLLVGSLMVIWIGVGLLRAKAEELGRQQTGLPFWKMVSKLLAVTWCNPQALIDGTMLLGAFRVTLPPDQSGFFIAGVLLSSAMWFSGITLIAQLFSSRITPRVMRGISIVCGAVILFNGVRLLKTFFLLF</sequence>
<keyword evidence="2" id="KW-1003">Cell membrane</keyword>
<dbReference type="EMBL" id="JAHLQN010000001">
    <property type="protein sequence ID" value="MBU5625798.1"/>
    <property type="molecule type" value="Genomic_DNA"/>
</dbReference>
<evidence type="ECO:0000256" key="2">
    <source>
        <dbReference type="ARBA" id="ARBA00022475"/>
    </source>
</evidence>
<evidence type="ECO:0000256" key="6">
    <source>
        <dbReference type="SAM" id="Phobius"/>
    </source>
</evidence>
<reference evidence="7 8" key="1">
    <citation type="submission" date="2021-06" db="EMBL/GenBank/DDBJ databases">
        <authorList>
            <person name="Sun Q."/>
            <person name="Li D."/>
        </authorList>
    </citation>
    <scope>NUCLEOTIDE SEQUENCE [LARGE SCALE GENOMIC DNA]</scope>
    <source>
        <strain evidence="7 8">MSJ-2</strain>
    </source>
</reference>
<feature type="transmembrane region" description="Helical" evidence="6">
    <location>
        <begin position="37"/>
        <end position="62"/>
    </location>
</feature>